<comment type="subcellular location">
    <subcellularLocation>
        <location evidence="1">Mitochondrion inner membrane</location>
        <topology evidence="1">Multi-pass membrane protein</topology>
    </subcellularLocation>
</comment>
<evidence type="ECO:0000313" key="12">
    <source>
        <dbReference type="EnsemblMetazoa" id="GMOY007874-PA"/>
    </source>
</evidence>
<evidence type="ECO:0000256" key="9">
    <source>
        <dbReference type="ARBA" id="ARBA00023136"/>
    </source>
</evidence>
<evidence type="ECO:0000256" key="7">
    <source>
        <dbReference type="ARBA" id="ARBA00022989"/>
    </source>
</evidence>
<dbReference type="EnsemblMetazoa" id="GMOY007874-RA">
    <property type="protein sequence ID" value="GMOY007874-PA"/>
    <property type="gene ID" value="GMOY007874"/>
</dbReference>
<evidence type="ECO:0000256" key="8">
    <source>
        <dbReference type="ARBA" id="ARBA00023128"/>
    </source>
</evidence>
<evidence type="ECO:0000256" key="5">
    <source>
        <dbReference type="ARBA" id="ARBA00022737"/>
    </source>
</evidence>
<keyword evidence="7" id="KW-1133">Transmembrane helix</keyword>
<keyword evidence="13" id="KW-1185">Reference proteome</keyword>
<comment type="similarity">
    <text evidence="2 11">Belongs to the mitochondrial carrier (TC 2.A.29) family.</text>
</comment>
<keyword evidence="4 10" id="KW-0812">Transmembrane</keyword>
<feature type="repeat" description="Solcar" evidence="10">
    <location>
        <begin position="225"/>
        <end position="314"/>
    </location>
</feature>
<dbReference type="AlphaFoldDB" id="A0A1B0G3H3"/>
<organism evidence="12 13">
    <name type="scientific">Glossina morsitans morsitans</name>
    <name type="common">Savannah tsetse fly</name>
    <dbReference type="NCBI Taxonomy" id="37546"/>
    <lineage>
        <taxon>Eukaryota</taxon>
        <taxon>Metazoa</taxon>
        <taxon>Ecdysozoa</taxon>
        <taxon>Arthropoda</taxon>
        <taxon>Hexapoda</taxon>
        <taxon>Insecta</taxon>
        <taxon>Pterygota</taxon>
        <taxon>Neoptera</taxon>
        <taxon>Endopterygota</taxon>
        <taxon>Diptera</taxon>
        <taxon>Brachycera</taxon>
        <taxon>Muscomorpha</taxon>
        <taxon>Hippoboscoidea</taxon>
        <taxon>Glossinidae</taxon>
        <taxon>Glossina</taxon>
    </lineage>
</organism>
<name>A0A1B0G3H3_GLOMM</name>
<sequence length="320" mass="35754">MVEKKPIVTDTKTPLTENVEKRFIDTIPCTYILSVLSATAAELITYPLDLTKTRLQIQGELAKTQEVKAMHRGMLATAFGVVKEEGPFKLWCGMSSIIYRHTIYSGVRVCTYDYLRTTFGHDNLPVWKAALFGVLSGCFGQWLSNPADLVKVQMQMEGKRRLMGEAPRFLSFHQAFVDIYRRGGIVGLWQGSVPGLQRAALVNLGDLTAYDMTKRFLIHKMEMEEGPLAHILASLASGFVAAVAATPADVVKSRIMNQPTDERGRQVSGSLDCFKKTVEAEGYMGLYKGFVPHWMRLGPWTLTFWITFEQLRSILGGAAF</sequence>
<reference evidence="12" key="1">
    <citation type="submission" date="2020-05" db="UniProtKB">
        <authorList>
            <consortium name="EnsemblMetazoa"/>
        </authorList>
    </citation>
    <scope>IDENTIFICATION</scope>
    <source>
        <strain evidence="12">Yale</strain>
    </source>
</reference>
<dbReference type="SUPFAM" id="SSF103506">
    <property type="entry name" value="Mitochondrial carrier"/>
    <property type="match status" value="1"/>
</dbReference>
<accession>A0A1B0G3H3</accession>
<evidence type="ECO:0000256" key="10">
    <source>
        <dbReference type="PROSITE-ProRule" id="PRU00282"/>
    </source>
</evidence>
<dbReference type="Pfam" id="PF00153">
    <property type="entry name" value="Mito_carr"/>
    <property type="match status" value="3"/>
</dbReference>
<evidence type="ECO:0000256" key="1">
    <source>
        <dbReference type="ARBA" id="ARBA00004448"/>
    </source>
</evidence>
<dbReference type="EMBL" id="CCAG010011010">
    <property type="status" value="NOT_ANNOTATED_CDS"/>
    <property type="molecule type" value="Genomic_DNA"/>
</dbReference>
<evidence type="ECO:0000256" key="4">
    <source>
        <dbReference type="ARBA" id="ARBA00022692"/>
    </source>
</evidence>
<dbReference type="InterPro" id="IPR050391">
    <property type="entry name" value="Mito_Metabolite_Transporter"/>
</dbReference>
<evidence type="ECO:0000256" key="3">
    <source>
        <dbReference type="ARBA" id="ARBA00022448"/>
    </source>
</evidence>
<dbReference type="Gene3D" id="1.50.40.10">
    <property type="entry name" value="Mitochondrial carrier domain"/>
    <property type="match status" value="1"/>
</dbReference>
<dbReference type="PROSITE" id="PS50920">
    <property type="entry name" value="SOLCAR"/>
    <property type="match status" value="3"/>
</dbReference>
<dbReference type="STRING" id="37546.A0A1B0G3H3"/>
<dbReference type="InterPro" id="IPR018108">
    <property type="entry name" value="MCP_transmembrane"/>
</dbReference>
<dbReference type="GO" id="GO:0005743">
    <property type="term" value="C:mitochondrial inner membrane"/>
    <property type="evidence" value="ECO:0007669"/>
    <property type="project" value="UniProtKB-SubCell"/>
</dbReference>
<dbReference type="InterPro" id="IPR023395">
    <property type="entry name" value="MCP_dom_sf"/>
</dbReference>
<evidence type="ECO:0000256" key="2">
    <source>
        <dbReference type="ARBA" id="ARBA00006375"/>
    </source>
</evidence>
<keyword evidence="6" id="KW-0999">Mitochondrion inner membrane</keyword>
<dbReference type="Proteomes" id="UP000092444">
    <property type="component" value="Unassembled WGS sequence"/>
</dbReference>
<evidence type="ECO:0000313" key="13">
    <source>
        <dbReference type="Proteomes" id="UP000092444"/>
    </source>
</evidence>
<dbReference type="VEuPathDB" id="VectorBase:GMOY007874"/>
<feature type="repeat" description="Solcar" evidence="10">
    <location>
        <begin position="124"/>
        <end position="216"/>
    </location>
</feature>
<keyword evidence="3 11" id="KW-0813">Transport</keyword>
<dbReference type="PhylomeDB" id="A0A1B0G3H3"/>
<proteinExistence type="inferred from homology"/>
<evidence type="ECO:0000256" key="11">
    <source>
        <dbReference type="RuleBase" id="RU000488"/>
    </source>
</evidence>
<evidence type="ECO:0008006" key="14">
    <source>
        <dbReference type="Google" id="ProtNLM"/>
    </source>
</evidence>
<keyword evidence="8" id="KW-0496">Mitochondrion</keyword>
<evidence type="ECO:0000256" key="6">
    <source>
        <dbReference type="ARBA" id="ARBA00022792"/>
    </source>
</evidence>
<feature type="repeat" description="Solcar" evidence="10">
    <location>
        <begin position="25"/>
        <end position="118"/>
    </location>
</feature>
<dbReference type="PANTHER" id="PTHR45618">
    <property type="entry name" value="MITOCHONDRIAL DICARBOXYLATE CARRIER-RELATED"/>
    <property type="match status" value="1"/>
</dbReference>
<keyword evidence="5" id="KW-0677">Repeat</keyword>
<protein>
    <recommendedName>
        <fullName evidence="14">Mitochondrial uncoupling protein 4</fullName>
    </recommendedName>
</protein>
<dbReference type="FunFam" id="1.50.40.10:FF:000062">
    <property type="entry name" value="mitochondrial uncoupling protein 3"/>
    <property type="match status" value="1"/>
</dbReference>
<keyword evidence="9 10" id="KW-0472">Membrane</keyword>